<reference evidence="2 3" key="1">
    <citation type="journal article" date="2023" name="Plants (Basel)">
        <title>Bridging the Gap: Combining Genomics and Transcriptomics Approaches to Understand Stylosanthes scabra, an Orphan Legume from the Brazilian Caatinga.</title>
        <authorList>
            <person name="Ferreira-Neto J.R.C."/>
            <person name="da Silva M.D."/>
            <person name="Binneck E."/>
            <person name="de Melo N.F."/>
            <person name="da Silva R.H."/>
            <person name="de Melo A.L.T.M."/>
            <person name="Pandolfi V."/>
            <person name="Bustamante F.O."/>
            <person name="Brasileiro-Vidal A.C."/>
            <person name="Benko-Iseppon A.M."/>
        </authorList>
    </citation>
    <scope>NUCLEOTIDE SEQUENCE [LARGE SCALE GENOMIC DNA]</scope>
    <source>
        <tissue evidence="2">Leaves</tissue>
    </source>
</reference>
<accession>A0ABU6TV63</accession>
<dbReference type="Proteomes" id="UP001341840">
    <property type="component" value="Unassembled WGS sequence"/>
</dbReference>
<name>A0ABU6TV63_9FABA</name>
<keyword evidence="3" id="KW-1185">Reference proteome</keyword>
<comment type="caution">
    <text evidence="2">The sequence shown here is derived from an EMBL/GenBank/DDBJ whole genome shotgun (WGS) entry which is preliminary data.</text>
</comment>
<feature type="region of interest" description="Disordered" evidence="1">
    <location>
        <begin position="56"/>
        <end position="104"/>
    </location>
</feature>
<evidence type="ECO:0000313" key="2">
    <source>
        <dbReference type="EMBL" id="MED6152715.1"/>
    </source>
</evidence>
<protein>
    <submittedName>
        <fullName evidence="2">Uncharacterized protein</fullName>
    </submittedName>
</protein>
<organism evidence="2 3">
    <name type="scientific">Stylosanthes scabra</name>
    <dbReference type="NCBI Taxonomy" id="79078"/>
    <lineage>
        <taxon>Eukaryota</taxon>
        <taxon>Viridiplantae</taxon>
        <taxon>Streptophyta</taxon>
        <taxon>Embryophyta</taxon>
        <taxon>Tracheophyta</taxon>
        <taxon>Spermatophyta</taxon>
        <taxon>Magnoliopsida</taxon>
        <taxon>eudicotyledons</taxon>
        <taxon>Gunneridae</taxon>
        <taxon>Pentapetalae</taxon>
        <taxon>rosids</taxon>
        <taxon>fabids</taxon>
        <taxon>Fabales</taxon>
        <taxon>Fabaceae</taxon>
        <taxon>Papilionoideae</taxon>
        <taxon>50 kb inversion clade</taxon>
        <taxon>dalbergioids sensu lato</taxon>
        <taxon>Dalbergieae</taxon>
        <taxon>Pterocarpus clade</taxon>
        <taxon>Stylosanthes</taxon>
    </lineage>
</organism>
<dbReference type="EMBL" id="JASCZI010092730">
    <property type="protein sequence ID" value="MED6152715.1"/>
    <property type="molecule type" value="Genomic_DNA"/>
</dbReference>
<evidence type="ECO:0000256" key="1">
    <source>
        <dbReference type="SAM" id="MobiDB-lite"/>
    </source>
</evidence>
<feature type="compositionally biased region" description="Polar residues" evidence="1">
    <location>
        <begin position="56"/>
        <end position="74"/>
    </location>
</feature>
<sequence length="104" mass="11071">MCICTPAPWSVRTQRVLKMARNGPSPLAKGKAKAYGSPTRASLRLATLRSQLAANLQPETPVTPTISEPTSSLPTKKHPIQKAAGEGTSMQHNPSKGDLSKLLL</sequence>
<gene>
    <name evidence="2" type="ORF">PIB30_094681</name>
</gene>
<evidence type="ECO:0000313" key="3">
    <source>
        <dbReference type="Proteomes" id="UP001341840"/>
    </source>
</evidence>
<proteinExistence type="predicted"/>